<keyword evidence="2" id="KW-1185">Reference proteome</keyword>
<reference evidence="1" key="1">
    <citation type="submission" date="2022-06" db="EMBL/GenBank/DDBJ databases">
        <title>Phylogenomic reconstructions and comparative analyses of Kickxellomycotina fungi.</title>
        <authorList>
            <person name="Reynolds N.K."/>
            <person name="Stajich J.E."/>
            <person name="Barry K."/>
            <person name="Grigoriev I.V."/>
            <person name="Crous P."/>
            <person name="Smith M.E."/>
        </authorList>
    </citation>
    <scope>NUCLEOTIDE SEQUENCE</scope>
    <source>
        <strain evidence="1">RSA 2271</strain>
    </source>
</reference>
<gene>
    <name evidence="1" type="ORF">EV182_006706</name>
</gene>
<feature type="non-terminal residue" evidence="1">
    <location>
        <position position="1"/>
    </location>
</feature>
<organism evidence="1 2">
    <name type="scientific">Spiromyces aspiralis</name>
    <dbReference type="NCBI Taxonomy" id="68401"/>
    <lineage>
        <taxon>Eukaryota</taxon>
        <taxon>Fungi</taxon>
        <taxon>Fungi incertae sedis</taxon>
        <taxon>Zoopagomycota</taxon>
        <taxon>Kickxellomycotina</taxon>
        <taxon>Kickxellomycetes</taxon>
        <taxon>Kickxellales</taxon>
        <taxon>Kickxellaceae</taxon>
        <taxon>Spiromyces</taxon>
    </lineage>
</organism>
<evidence type="ECO:0000313" key="2">
    <source>
        <dbReference type="Proteomes" id="UP001145114"/>
    </source>
</evidence>
<accession>A0ACC1HS43</accession>
<feature type="non-terminal residue" evidence="1">
    <location>
        <position position="116"/>
    </location>
</feature>
<dbReference type="Proteomes" id="UP001145114">
    <property type="component" value="Unassembled WGS sequence"/>
</dbReference>
<proteinExistence type="predicted"/>
<sequence>VVYDITDSDSFENAKRWVEELKSQDIPDLVIALVGNKSDLYSHRTVSTSEGTWFSHQEGTVFYETSAKLGLNVTELFDELAEMIKQGRCPGRRSELSSTANGATVDISQSQNNMAG</sequence>
<comment type="caution">
    <text evidence="1">The sequence shown here is derived from an EMBL/GenBank/DDBJ whole genome shotgun (WGS) entry which is preliminary data.</text>
</comment>
<dbReference type="EMBL" id="JAMZIH010002854">
    <property type="protein sequence ID" value="KAJ1677179.1"/>
    <property type="molecule type" value="Genomic_DNA"/>
</dbReference>
<evidence type="ECO:0000313" key="1">
    <source>
        <dbReference type="EMBL" id="KAJ1677179.1"/>
    </source>
</evidence>
<name>A0ACC1HS43_9FUNG</name>
<protein>
    <submittedName>
        <fullName evidence="1">Uncharacterized protein</fullName>
    </submittedName>
</protein>